<organism evidence="5">
    <name type="scientific">Chromera velia CCMP2878</name>
    <dbReference type="NCBI Taxonomy" id="1169474"/>
    <lineage>
        <taxon>Eukaryota</taxon>
        <taxon>Sar</taxon>
        <taxon>Alveolata</taxon>
        <taxon>Colpodellida</taxon>
        <taxon>Chromeraceae</taxon>
        <taxon>Chromera</taxon>
    </lineage>
</organism>
<dbReference type="InterPro" id="IPR000719">
    <property type="entry name" value="Prot_kinase_dom"/>
</dbReference>
<protein>
    <recommendedName>
        <fullName evidence="4">Protein kinase domain-containing protein</fullName>
    </recommendedName>
</protein>
<dbReference type="PANTHER" id="PTHR24055">
    <property type="entry name" value="MITOGEN-ACTIVATED PROTEIN KINASE"/>
    <property type="match status" value="1"/>
</dbReference>
<dbReference type="VEuPathDB" id="CryptoDB:Cvel_8340"/>
<dbReference type="Gene3D" id="1.10.510.10">
    <property type="entry name" value="Transferase(Phosphotransferase) domain 1"/>
    <property type="match status" value="1"/>
</dbReference>
<feature type="domain" description="Protein kinase" evidence="4">
    <location>
        <begin position="1"/>
        <end position="159"/>
    </location>
</feature>
<evidence type="ECO:0000313" key="5">
    <source>
        <dbReference type="EMBL" id="CEM47439.1"/>
    </source>
</evidence>
<dbReference type="SUPFAM" id="SSF56112">
    <property type="entry name" value="Protein kinase-like (PK-like)"/>
    <property type="match status" value="1"/>
</dbReference>
<dbReference type="AlphaFoldDB" id="A0A0G4HSR9"/>
<evidence type="ECO:0000259" key="4">
    <source>
        <dbReference type="PROSITE" id="PS50011"/>
    </source>
</evidence>
<evidence type="ECO:0000256" key="3">
    <source>
        <dbReference type="SAM" id="MobiDB-lite"/>
    </source>
</evidence>
<evidence type="ECO:0000256" key="2">
    <source>
        <dbReference type="ARBA" id="ARBA00022840"/>
    </source>
</evidence>
<dbReference type="SMART" id="SM00220">
    <property type="entry name" value="S_TKc"/>
    <property type="match status" value="1"/>
</dbReference>
<feature type="compositionally biased region" description="Polar residues" evidence="3">
    <location>
        <begin position="39"/>
        <end position="57"/>
    </location>
</feature>
<dbReference type="InterPro" id="IPR050117">
    <property type="entry name" value="MAPK"/>
</dbReference>
<feature type="region of interest" description="Disordered" evidence="3">
    <location>
        <begin position="37"/>
        <end position="57"/>
    </location>
</feature>
<dbReference type="EMBL" id="CDMZ01003749">
    <property type="protein sequence ID" value="CEM47439.1"/>
    <property type="molecule type" value="Genomic_DNA"/>
</dbReference>
<reference evidence="5" key="1">
    <citation type="submission" date="2014-11" db="EMBL/GenBank/DDBJ databases">
        <authorList>
            <person name="Otto D Thomas"/>
            <person name="Naeem Raeece"/>
        </authorList>
    </citation>
    <scope>NUCLEOTIDE SEQUENCE</scope>
</reference>
<sequence length="188" mass="20974">MTCATSFCMQKPGNLLVNSNCDLSLCDFGLSRRLPVPPDQSTDSAPSESSSNVTQRQAEMTELVQTRWYRGPEVICASKVCPYDEKIDIWGVGCILGEILTRKPLFAGDDHWQQLQYIIEQLGAPPAEEVNEIDPRQSERPGHREALIDALVKRESQLLSRKKKFLQGDGNIGSTYIHTSIHTVGNGW</sequence>
<dbReference type="Pfam" id="PF00069">
    <property type="entry name" value="Pkinase"/>
    <property type="match status" value="1"/>
</dbReference>
<name>A0A0G4HSR9_9ALVE</name>
<keyword evidence="1" id="KW-0547">Nucleotide-binding</keyword>
<proteinExistence type="predicted"/>
<dbReference type="InterPro" id="IPR011009">
    <property type="entry name" value="Kinase-like_dom_sf"/>
</dbReference>
<dbReference type="PhylomeDB" id="A0A0G4HSR9"/>
<evidence type="ECO:0000256" key="1">
    <source>
        <dbReference type="ARBA" id="ARBA00022741"/>
    </source>
</evidence>
<gene>
    <name evidence="5" type="ORF">Cvel_8340</name>
</gene>
<keyword evidence="2" id="KW-0067">ATP-binding</keyword>
<accession>A0A0G4HSR9</accession>
<dbReference type="GO" id="GO:0005524">
    <property type="term" value="F:ATP binding"/>
    <property type="evidence" value="ECO:0007669"/>
    <property type="project" value="UniProtKB-KW"/>
</dbReference>
<dbReference type="GO" id="GO:0004672">
    <property type="term" value="F:protein kinase activity"/>
    <property type="evidence" value="ECO:0007669"/>
    <property type="project" value="InterPro"/>
</dbReference>
<dbReference type="PROSITE" id="PS50011">
    <property type="entry name" value="PROTEIN_KINASE_DOM"/>
    <property type="match status" value="1"/>
</dbReference>